<protein>
    <recommendedName>
        <fullName evidence="3">DUF4340 domain-containing protein</fullName>
    </recommendedName>
</protein>
<reference evidence="2" key="1">
    <citation type="submission" date="2018-05" db="EMBL/GenBank/DDBJ databases">
        <authorList>
            <person name="Lanie J.A."/>
            <person name="Ng W.-L."/>
            <person name="Kazmierczak K.M."/>
            <person name="Andrzejewski T.M."/>
            <person name="Davidsen T.M."/>
            <person name="Wayne K.J."/>
            <person name="Tettelin H."/>
            <person name="Glass J.I."/>
            <person name="Rusch D."/>
            <person name="Podicherti R."/>
            <person name="Tsui H.-C.T."/>
            <person name="Winkler M.E."/>
        </authorList>
    </citation>
    <scope>NUCLEOTIDE SEQUENCE</scope>
</reference>
<evidence type="ECO:0008006" key="3">
    <source>
        <dbReference type="Google" id="ProtNLM"/>
    </source>
</evidence>
<keyword evidence="1" id="KW-0472">Membrane</keyword>
<dbReference type="AlphaFoldDB" id="A0A382QTQ4"/>
<feature type="transmembrane region" description="Helical" evidence="1">
    <location>
        <begin position="6"/>
        <end position="26"/>
    </location>
</feature>
<evidence type="ECO:0000256" key="1">
    <source>
        <dbReference type="SAM" id="Phobius"/>
    </source>
</evidence>
<feature type="non-terminal residue" evidence="2">
    <location>
        <position position="149"/>
    </location>
</feature>
<gene>
    <name evidence="2" type="ORF">METZ01_LOCUS341753</name>
</gene>
<sequence length="149" mass="16718">LSFKVTIALIVVAVIAGIVFYFNPFVQDEEKKPPKPWFYQVSVDDMTSIGITFKGDSILFVKTSAGTWAFEGPGDIPPDHKRWGGIDYILGGPQTKRDLTETQKLIEDPAQYGLDFPHTIVDIGLTLDRNLQFRLGDKTTDGYHHYGQI</sequence>
<keyword evidence="1" id="KW-1133">Transmembrane helix</keyword>
<feature type="non-terminal residue" evidence="2">
    <location>
        <position position="1"/>
    </location>
</feature>
<evidence type="ECO:0000313" key="2">
    <source>
        <dbReference type="EMBL" id="SVC88899.1"/>
    </source>
</evidence>
<name>A0A382QTQ4_9ZZZZ</name>
<proteinExistence type="predicted"/>
<organism evidence="2">
    <name type="scientific">marine metagenome</name>
    <dbReference type="NCBI Taxonomy" id="408172"/>
    <lineage>
        <taxon>unclassified sequences</taxon>
        <taxon>metagenomes</taxon>
        <taxon>ecological metagenomes</taxon>
    </lineage>
</organism>
<dbReference type="EMBL" id="UINC01116866">
    <property type="protein sequence ID" value="SVC88899.1"/>
    <property type="molecule type" value="Genomic_DNA"/>
</dbReference>
<keyword evidence="1" id="KW-0812">Transmembrane</keyword>
<accession>A0A382QTQ4</accession>